<dbReference type="AlphaFoldDB" id="A0A370HZQ5"/>
<sequence length="133" mass="12759">MVRRTAKNMSRALLMGALPIAIALNVTGVAQAAPEPAAVVQTVDAPAAAPVAGVPLEIATNPDAQDHDPVHNGIAAGALAGATGSAIVGAVTGLGILSIPGAIAGALNGALWGTVIGALVGVFAPQAVPQVLP</sequence>
<proteinExistence type="predicted"/>
<evidence type="ECO:0000256" key="2">
    <source>
        <dbReference type="SAM" id="SignalP"/>
    </source>
</evidence>
<protein>
    <recommendedName>
        <fullName evidence="5">Outer membrane protein with glycine zipper</fullName>
    </recommendedName>
</protein>
<keyword evidence="1" id="KW-0472">Membrane</keyword>
<evidence type="ECO:0000256" key="1">
    <source>
        <dbReference type="SAM" id="Phobius"/>
    </source>
</evidence>
<dbReference type="RefSeq" id="WP_147288034.1">
    <property type="nucleotide sequence ID" value="NZ_QQBC01000009.1"/>
</dbReference>
<dbReference type="Proteomes" id="UP000254869">
    <property type="component" value="Unassembled WGS sequence"/>
</dbReference>
<keyword evidence="1" id="KW-1133">Transmembrane helix</keyword>
<keyword evidence="1" id="KW-0812">Transmembrane</keyword>
<reference evidence="3 4" key="1">
    <citation type="submission" date="2018-07" db="EMBL/GenBank/DDBJ databases">
        <title>Genomic Encyclopedia of Type Strains, Phase IV (KMG-IV): sequencing the most valuable type-strain genomes for metagenomic binning, comparative biology and taxonomic classification.</title>
        <authorList>
            <person name="Goeker M."/>
        </authorList>
    </citation>
    <scope>NUCLEOTIDE SEQUENCE [LARGE SCALE GENOMIC DNA]</scope>
    <source>
        <strain evidence="3 4">DSM 44290</strain>
    </source>
</reference>
<evidence type="ECO:0000313" key="4">
    <source>
        <dbReference type="Proteomes" id="UP000254869"/>
    </source>
</evidence>
<dbReference type="EMBL" id="QQBC01000009">
    <property type="protein sequence ID" value="RDI63986.1"/>
    <property type="molecule type" value="Genomic_DNA"/>
</dbReference>
<feature type="chain" id="PRO_5017017677" description="Outer membrane protein with glycine zipper" evidence="2">
    <location>
        <begin position="33"/>
        <end position="133"/>
    </location>
</feature>
<keyword evidence="2" id="KW-0732">Signal</keyword>
<comment type="caution">
    <text evidence="3">The sequence shown here is derived from an EMBL/GenBank/DDBJ whole genome shotgun (WGS) entry which is preliminary data.</text>
</comment>
<accession>A0A370HZQ5</accession>
<feature type="transmembrane region" description="Helical" evidence="1">
    <location>
        <begin position="109"/>
        <end position="128"/>
    </location>
</feature>
<feature type="signal peptide" evidence="2">
    <location>
        <begin position="1"/>
        <end position="32"/>
    </location>
</feature>
<gene>
    <name evidence="3" type="ORF">DFR76_109326</name>
</gene>
<feature type="transmembrane region" description="Helical" evidence="1">
    <location>
        <begin position="74"/>
        <end position="97"/>
    </location>
</feature>
<evidence type="ECO:0008006" key="5">
    <source>
        <dbReference type="Google" id="ProtNLM"/>
    </source>
</evidence>
<organism evidence="3 4">
    <name type="scientific">Nocardia pseudobrasiliensis</name>
    <dbReference type="NCBI Taxonomy" id="45979"/>
    <lineage>
        <taxon>Bacteria</taxon>
        <taxon>Bacillati</taxon>
        <taxon>Actinomycetota</taxon>
        <taxon>Actinomycetes</taxon>
        <taxon>Mycobacteriales</taxon>
        <taxon>Nocardiaceae</taxon>
        <taxon>Nocardia</taxon>
    </lineage>
</organism>
<keyword evidence="4" id="KW-1185">Reference proteome</keyword>
<name>A0A370HZQ5_9NOCA</name>
<evidence type="ECO:0000313" key="3">
    <source>
        <dbReference type="EMBL" id="RDI63986.1"/>
    </source>
</evidence>